<evidence type="ECO:0000259" key="4">
    <source>
        <dbReference type="PROSITE" id="PS50125"/>
    </source>
</evidence>
<dbReference type="RefSeq" id="WP_345723412.1">
    <property type="nucleotide sequence ID" value="NZ_BAABRU010000013.1"/>
</dbReference>
<dbReference type="SMART" id="SM00028">
    <property type="entry name" value="TPR"/>
    <property type="match status" value="9"/>
</dbReference>
<feature type="repeat" description="TPR" evidence="3">
    <location>
        <begin position="1010"/>
        <end position="1043"/>
    </location>
</feature>
<dbReference type="Gene3D" id="3.30.70.1230">
    <property type="entry name" value="Nucleotide cyclase"/>
    <property type="match status" value="2"/>
</dbReference>
<proteinExistence type="predicted"/>
<dbReference type="InterPro" id="IPR041664">
    <property type="entry name" value="AAA_16"/>
</dbReference>
<dbReference type="InterPro" id="IPR029787">
    <property type="entry name" value="Nucleotide_cyclase"/>
</dbReference>
<dbReference type="InterPro" id="IPR011990">
    <property type="entry name" value="TPR-like_helical_dom_sf"/>
</dbReference>
<dbReference type="SMART" id="SM00044">
    <property type="entry name" value="CYCc"/>
    <property type="match status" value="2"/>
</dbReference>
<organism evidence="5 6">
    <name type="scientific">Herpetosiphon gulosus</name>
    <dbReference type="NCBI Taxonomy" id="1973496"/>
    <lineage>
        <taxon>Bacteria</taxon>
        <taxon>Bacillati</taxon>
        <taxon>Chloroflexota</taxon>
        <taxon>Chloroflexia</taxon>
        <taxon>Herpetosiphonales</taxon>
        <taxon>Herpetosiphonaceae</taxon>
        <taxon>Herpetosiphon</taxon>
    </lineage>
</organism>
<dbReference type="InterPro" id="IPR019734">
    <property type="entry name" value="TPR_rpt"/>
</dbReference>
<dbReference type="Proteomes" id="UP001428290">
    <property type="component" value="Unassembled WGS sequence"/>
</dbReference>
<evidence type="ECO:0000256" key="3">
    <source>
        <dbReference type="PROSITE-ProRule" id="PRU00339"/>
    </source>
</evidence>
<feature type="repeat" description="TPR" evidence="3">
    <location>
        <begin position="1169"/>
        <end position="1202"/>
    </location>
</feature>
<dbReference type="Pfam" id="PF13424">
    <property type="entry name" value="TPR_12"/>
    <property type="match status" value="3"/>
</dbReference>
<dbReference type="InterPro" id="IPR001054">
    <property type="entry name" value="A/G_cyclase"/>
</dbReference>
<dbReference type="Pfam" id="PF13191">
    <property type="entry name" value="AAA_16"/>
    <property type="match status" value="1"/>
</dbReference>
<dbReference type="PROSITE" id="PS50125">
    <property type="entry name" value="GUANYLATE_CYCLASE_2"/>
    <property type="match status" value="2"/>
</dbReference>
<name>A0ABP9X333_9CHLR</name>
<evidence type="ECO:0000313" key="5">
    <source>
        <dbReference type="EMBL" id="GAA5529818.1"/>
    </source>
</evidence>
<dbReference type="SUPFAM" id="SSF55073">
    <property type="entry name" value="Nucleotide cyclase"/>
    <property type="match status" value="2"/>
</dbReference>
<dbReference type="EMBL" id="BAABRU010000013">
    <property type="protein sequence ID" value="GAA5529818.1"/>
    <property type="molecule type" value="Genomic_DNA"/>
</dbReference>
<keyword evidence="6" id="KW-1185">Reference proteome</keyword>
<evidence type="ECO:0000256" key="1">
    <source>
        <dbReference type="ARBA" id="ARBA00022741"/>
    </source>
</evidence>
<gene>
    <name evidence="5" type="ORF">Hgul01_03632</name>
</gene>
<dbReference type="CDD" id="cd07302">
    <property type="entry name" value="CHD"/>
    <property type="match status" value="2"/>
</dbReference>
<dbReference type="Pfam" id="PF00211">
    <property type="entry name" value="Guanylate_cyc"/>
    <property type="match status" value="2"/>
</dbReference>
<dbReference type="PROSITE" id="PS50005">
    <property type="entry name" value="TPR"/>
    <property type="match status" value="2"/>
</dbReference>
<keyword evidence="3" id="KW-0802">TPR repeat</keyword>
<evidence type="ECO:0000256" key="2">
    <source>
        <dbReference type="ARBA" id="ARBA00022840"/>
    </source>
</evidence>
<comment type="caution">
    <text evidence="5">The sequence shown here is derived from an EMBL/GenBank/DDBJ whole genome shotgun (WGS) entry which is preliminary data.</text>
</comment>
<dbReference type="InterPro" id="IPR027417">
    <property type="entry name" value="P-loop_NTPase"/>
</dbReference>
<keyword evidence="2" id="KW-0067">ATP-binding</keyword>
<keyword evidence="1" id="KW-0547">Nucleotide-binding</keyword>
<dbReference type="PANTHER" id="PTHR16305:SF28">
    <property type="entry name" value="GUANYLATE CYCLASE DOMAIN-CONTAINING PROTEIN"/>
    <property type="match status" value="1"/>
</dbReference>
<feature type="domain" description="Guanylate cyclase" evidence="4">
    <location>
        <begin position="71"/>
        <end position="209"/>
    </location>
</feature>
<dbReference type="SUPFAM" id="SSF48452">
    <property type="entry name" value="TPR-like"/>
    <property type="match status" value="2"/>
</dbReference>
<dbReference type="SUPFAM" id="SSF52540">
    <property type="entry name" value="P-loop containing nucleoside triphosphate hydrolases"/>
    <property type="match status" value="1"/>
</dbReference>
<dbReference type="Gene3D" id="1.25.40.10">
    <property type="entry name" value="Tetratricopeptide repeat domain"/>
    <property type="match status" value="3"/>
</dbReference>
<feature type="domain" description="Guanylate cyclase" evidence="4">
    <location>
        <begin position="305"/>
        <end position="443"/>
    </location>
</feature>
<sequence>MSIQPPSSEFASLLRQVQQAEVTPTQTQLDDVYRQLNQRIQQLQRYVPDPIVQRLKHGDLPIPYGERWLGSLLFADLSGFTALSESLTRLGKEGAEQVTSIINRLFNQLVADIEAHGGALIKFGGDAVTAFFDQTKLGEQHALYAAHAAQAMQASMATLGKIQIRAGQFNLTLRIGVHSGEAFAALLGDQQHAELMLTGIAVNLVARAQELARPGEVVCSKETMRLLGLPTDPMNPFTALTTALEHPPYQSTSQAPSIPQTITLADVQALASIYAGIQRLLPQRMSEEQLLSNAASRTGEIRLVTIVFAHIAPFSTIVELCHDASATQLLNHYYQRMQQIVNHYGGVVNKLDMAADGDKLLAIFGAPIANENDTELAVRTGLDMQSAMNEINALIQQYDPRLPLLDQQIGINQGHVFAGIVGSETRREYTVMGDPVNTAVRLMSVCRYGEVLASPTIKRLTSHAFAYETLPALPLKGKSQPIEPARVDRAYNVRRETMRADLVGRVQELEQLASISIQALQGQGQIINIFGEAGIGKSRLLEELLSRLSLASFDPNLNVPEFMPITIECQLYEQTTPFASASEVLRQVLRLSSSLNGERLVQVISQRVNRLVPELERFLPLLSDILHVSLAENELTQALAPEQRHDQTIELVVALMLASANITPLVILWDDAHWIDASSRQLLERLAKHTHQAAIALLIGSRTKGLSAMTWPEQTVHLELSELSMPESEALASAIIGHAPLPTALLERWRRSDERFFNPQGNPFFIEEMMRSLIQQGVIVETANGWDLRGELDSLPTTIEGVITARLDRLDNRIRETVQVASVVGRRFELNILRGITNDDDLVNQMDRLTNADVVLPDHIAAELAYLFKHTLTRDVAYEGILYARRRDLHRRVAARIQEVHRQNLVDVLPILARHYARAEAWHEAVRYYREAGIASQKRYYNAEACAHYRDALELLPNLSAFDRSLEQELTERLGYVTMQAGDYAEALPILAQAQIQLRQSSVYSSSREARILRHITTIYERRGEYEPAFEHLQQALDLLGESQSAERVRALLLGSGLHQRQGRYHETITWAEQALAIAEQLNAQPEQARAYLLIGGTYRVLGSREQAVGYLAKSIELYQAVNDISRLADAYNNAAINFSDLEQWEESIALYQAALNIKKTINDSYGQALVSLNLGELYRKTQQFDQALETFNQSLQLWNKLNSKLGAAVTQMNMGNTLFAQGQSATAESMLDRSRAIFDEIHVDSFLPELYRIYAELFYSRHNYAKALDYCDFALEQARQHSAKADEGLAQLTQSKILLALDHYDPALHAAEQALQLLQECDNQADVERCLEQLIALTQINDPQRMANYQNQLARLTKA</sequence>
<reference evidence="5 6" key="1">
    <citation type="submission" date="2024-02" db="EMBL/GenBank/DDBJ databases">
        <title>Herpetosiphon gulosus NBRC 112829.</title>
        <authorList>
            <person name="Ichikawa N."/>
            <person name="Katano-Makiyama Y."/>
            <person name="Hidaka K."/>
        </authorList>
    </citation>
    <scope>NUCLEOTIDE SEQUENCE [LARGE SCALE GENOMIC DNA]</scope>
    <source>
        <strain evidence="5 6">NBRC 112829</strain>
    </source>
</reference>
<accession>A0ABP9X333</accession>
<dbReference type="Gene3D" id="3.40.50.300">
    <property type="entry name" value="P-loop containing nucleotide triphosphate hydrolases"/>
    <property type="match status" value="1"/>
</dbReference>
<evidence type="ECO:0000313" key="6">
    <source>
        <dbReference type="Proteomes" id="UP001428290"/>
    </source>
</evidence>
<protein>
    <recommendedName>
        <fullName evidence="4">Guanylate cyclase domain-containing protein</fullName>
    </recommendedName>
</protein>
<dbReference type="PANTHER" id="PTHR16305">
    <property type="entry name" value="TESTICULAR SOLUBLE ADENYLYL CYCLASE"/>
    <property type="match status" value="1"/>
</dbReference>